<comment type="caution">
    <text evidence="7">The sequence shown here is derived from an EMBL/GenBank/DDBJ whole genome shotgun (WGS) entry which is preliminary data.</text>
</comment>
<dbReference type="GO" id="GO:0009055">
    <property type="term" value="F:electron transfer activity"/>
    <property type="evidence" value="ECO:0007669"/>
    <property type="project" value="InterPro"/>
</dbReference>
<feature type="signal peptide" evidence="5">
    <location>
        <begin position="1"/>
        <end position="38"/>
    </location>
</feature>
<dbReference type="Proteomes" id="UP000032679">
    <property type="component" value="Unassembled WGS sequence"/>
</dbReference>
<keyword evidence="5" id="KW-0732">Signal</keyword>
<feature type="domain" description="Cytochrome c" evidence="6">
    <location>
        <begin position="184"/>
        <end position="272"/>
    </location>
</feature>
<evidence type="ECO:0000256" key="1">
    <source>
        <dbReference type="ARBA" id="ARBA00022617"/>
    </source>
</evidence>
<dbReference type="SUPFAM" id="SSF46626">
    <property type="entry name" value="Cytochrome c"/>
    <property type="match status" value="1"/>
</dbReference>
<dbReference type="Pfam" id="PF00034">
    <property type="entry name" value="Cytochrom_C"/>
    <property type="match status" value="1"/>
</dbReference>
<evidence type="ECO:0000256" key="4">
    <source>
        <dbReference type="PROSITE-ProRule" id="PRU00433"/>
    </source>
</evidence>
<dbReference type="AlphaFoldDB" id="A0A0D6MLP5"/>
<name>A0A0D6MLP5_9PROT</name>
<dbReference type="InterPro" id="IPR009056">
    <property type="entry name" value="Cyt_c-like_dom"/>
</dbReference>
<sequence length="278" mass="29635">MALSPLAVRQRLCFAIAMIARSFFTVALFACTVHVAQAAPLSIVRDGQDTPRTADALAGLPGHATLDLSATTEPLGHAVMALPLDALLSLDKPLKFTASDGFSVNLTPALFQDAARRGARPWIAIEQSPHSWQTRDGQDLGPYALVWSGPGASAIPRERWVDRLVAVVSQPDAADPAMLLPKAGAHHAGAVAFVTNCLPCHRLKGQGDGDKGPDLGKPVNVTRYITRAGFTAIVRNPGSVRSWPAQRMEGFPEEALSRKDLDAIWAYLKALGSSTPLH</sequence>
<keyword evidence="8" id="KW-1185">Reference proteome</keyword>
<evidence type="ECO:0000256" key="5">
    <source>
        <dbReference type="SAM" id="SignalP"/>
    </source>
</evidence>
<dbReference type="GO" id="GO:0046872">
    <property type="term" value="F:metal ion binding"/>
    <property type="evidence" value="ECO:0007669"/>
    <property type="project" value="UniProtKB-KW"/>
</dbReference>
<accession>A0A0D6MLP5</accession>
<evidence type="ECO:0000313" key="7">
    <source>
        <dbReference type="EMBL" id="GAN54356.1"/>
    </source>
</evidence>
<dbReference type="InterPro" id="IPR036909">
    <property type="entry name" value="Cyt_c-like_dom_sf"/>
</dbReference>
<evidence type="ECO:0000313" key="8">
    <source>
        <dbReference type="Proteomes" id="UP000032679"/>
    </source>
</evidence>
<dbReference type="Gene3D" id="1.10.760.10">
    <property type="entry name" value="Cytochrome c-like domain"/>
    <property type="match status" value="1"/>
</dbReference>
<keyword evidence="2 4" id="KW-0479">Metal-binding</keyword>
<proteinExistence type="predicted"/>
<evidence type="ECO:0000259" key="6">
    <source>
        <dbReference type="PROSITE" id="PS51007"/>
    </source>
</evidence>
<reference evidence="7 8" key="1">
    <citation type="submission" date="2012-10" db="EMBL/GenBank/DDBJ databases">
        <title>Genome sequencing of Tanticharoenia sakaeratensis NBRC 103193.</title>
        <authorList>
            <person name="Azuma Y."/>
            <person name="Hadano H."/>
            <person name="Hirakawa H."/>
            <person name="Matsushita K."/>
        </authorList>
    </citation>
    <scope>NUCLEOTIDE SEQUENCE [LARGE SCALE GENOMIC DNA]</scope>
    <source>
        <strain evidence="7 8">NBRC 103193</strain>
    </source>
</reference>
<evidence type="ECO:0000256" key="2">
    <source>
        <dbReference type="ARBA" id="ARBA00022723"/>
    </source>
</evidence>
<dbReference type="STRING" id="1231623.Tasa_019_041"/>
<dbReference type="GO" id="GO:0020037">
    <property type="term" value="F:heme binding"/>
    <property type="evidence" value="ECO:0007669"/>
    <property type="project" value="InterPro"/>
</dbReference>
<dbReference type="EMBL" id="BALE01000019">
    <property type="protein sequence ID" value="GAN54356.1"/>
    <property type="molecule type" value="Genomic_DNA"/>
</dbReference>
<feature type="chain" id="PRO_5002308031" evidence="5">
    <location>
        <begin position="39"/>
        <end position="278"/>
    </location>
</feature>
<dbReference type="PROSITE" id="PS51007">
    <property type="entry name" value="CYTC"/>
    <property type="match status" value="1"/>
</dbReference>
<keyword evidence="1 4" id="KW-0349">Heme</keyword>
<organism evidence="7 8">
    <name type="scientific">Tanticharoenia sakaeratensis NBRC 103193</name>
    <dbReference type="NCBI Taxonomy" id="1231623"/>
    <lineage>
        <taxon>Bacteria</taxon>
        <taxon>Pseudomonadati</taxon>
        <taxon>Pseudomonadota</taxon>
        <taxon>Alphaproteobacteria</taxon>
        <taxon>Acetobacterales</taxon>
        <taxon>Acetobacteraceae</taxon>
        <taxon>Tanticharoenia</taxon>
    </lineage>
</organism>
<keyword evidence="3 4" id="KW-0408">Iron</keyword>
<evidence type="ECO:0000256" key="3">
    <source>
        <dbReference type="ARBA" id="ARBA00023004"/>
    </source>
</evidence>
<gene>
    <name evidence="7" type="ORF">Tasa_019_041</name>
</gene>
<protein>
    <submittedName>
        <fullName evidence="7">Cytochrome</fullName>
    </submittedName>
</protein>